<dbReference type="Proteomes" id="UP000321525">
    <property type="component" value="Unassembled WGS sequence"/>
</dbReference>
<dbReference type="EMBL" id="VOLR01000001">
    <property type="protein sequence ID" value="TWX62856.1"/>
    <property type="molecule type" value="Genomic_DNA"/>
</dbReference>
<gene>
    <name evidence="4" type="ORF">ESZ26_00635</name>
    <name evidence="5" type="ORF">ESZ27_14950</name>
</gene>
<dbReference type="PANTHER" id="PTHR46663">
    <property type="entry name" value="DIGUANYLATE CYCLASE DGCT-RELATED"/>
    <property type="match status" value="1"/>
</dbReference>
<evidence type="ECO:0000256" key="2">
    <source>
        <dbReference type="SAM" id="Phobius"/>
    </source>
</evidence>
<dbReference type="EMBL" id="VOLQ01000034">
    <property type="protein sequence ID" value="TWX64178.1"/>
    <property type="molecule type" value="Genomic_DNA"/>
</dbReference>
<name>A0A5C6Q5T8_9GAMM</name>
<proteinExistence type="predicted"/>
<evidence type="ECO:0000313" key="4">
    <source>
        <dbReference type="EMBL" id="TWX62856.1"/>
    </source>
</evidence>
<dbReference type="RefSeq" id="WP_146796105.1">
    <property type="nucleotide sequence ID" value="NZ_VOLP01000001.1"/>
</dbReference>
<feature type="transmembrane region" description="Helical" evidence="2">
    <location>
        <begin position="673"/>
        <end position="694"/>
    </location>
</feature>
<dbReference type="Gene3D" id="2.130.10.10">
    <property type="entry name" value="YVTN repeat-like/Quinoprotein amine dehydrogenase"/>
    <property type="match status" value="2"/>
</dbReference>
<dbReference type="InterPro" id="IPR011123">
    <property type="entry name" value="Y_Y_Y"/>
</dbReference>
<dbReference type="InterPro" id="IPR029787">
    <property type="entry name" value="Nucleotide_cyclase"/>
</dbReference>
<sequence length="886" mass="99933">MQDAKNPNNLHSNWTVSLHVNRQDELWIGTGSGLNLYNKTKDNFEFIPYFSNGNKYQVTIYAIVEDKLGRIYTITSHGLALLDREQMILQAVVTDNAEHTALLSKVTMTAVTDSQGILWMGSEADGLISYNPNTQVVKNFKHAPDNIDSLADNSIYTLAFSEQGDLWIGHSYKGITIFTPKTNTYQHIKNQPFSLASLPSNMITHIFFDRSGMVWISTDNGIATYSPYTSASYIYRKKPNNKGLSSNLINHIVVDKNIAWLATGQGLNTLNLETNEISHIDLDGLTQYQYSHDSIWNIARINNELIWLSSNQGVSLFNHQANTLSHFDNSNGNSQGFPNNEFYTLTQDKNNEMAVWITGYINVGLLLFDQESGINKQFLNNENNKYYDEGNFTYQTVIDDNGSMWMGTTDGIFKVDIKTGASTQYNVGINGANVRVSGIIRLASGDIWASTQGGGLVRLSFSGPDKRTVNIKTMTKENDLLNGQLKSVVAQGESRLWFTTSNELYMYDIYTEQVTQYKSLLLDKNFNFIEAAIAIVDNTLLLATNKGLIRVETDKLSQNNFNPPIQITEIIVANKSTVIVSDKTFSESLVLDGENPNIQIYFASLDYTAPKNNHYRYQLKGFDSDWVYSENTNFVQYTNLDPGSYQFVVQGTNSDGVWSRDQSTMMIDVGMPIWYYLFIVLSLITLAISIRYVMLKKQKLIELNQRANHDALTGLANRYYLNQKLNELVAKKNSYFAIVFVDIDHFKEVNDTLGHDAGDQLIIQIGKRLQSCLRAHDLLARWGGDEFAIIIITSPDDDGLAHIVERMHKRISALYHIDDQRIKSSASMGVAKFPHHGDDRKTLLKNADIAMYAAKNSGRNSVNYYSPILSKEMLEKFELSNTSTSQ</sequence>
<dbReference type="NCBIfam" id="TIGR00254">
    <property type="entry name" value="GGDEF"/>
    <property type="match status" value="1"/>
</dbReference>
<accession>A0A5C6Q5T8</accession>
<dbReference type="PANTHER" id="PTHR46663:SF4">
    <property type="entry name" value="DIGUANYLATE CYCLASE DGCT-RELATED"/>
    <property type="match status" value="1"/>
</dbReference>
<dbReference type="Pfam" id="PF07495">
    <property type="entry name" value="Y_Y_Y"/>
    <property type="match status" value="1"/>
</dbReference>
<dbReference type="InterPro" id="IPR015943">
    <property type="entry name" value="WD40/YVTN_repeat-like_dom_sf"/>
</dbReference>
<dbReference type="PROSITE" id="PS50887">
    <property type="entry name" value="GGDEF"/>
    <property type="match status" value="1"/>
</dbReference>
<reference evidence="5 7" key="1">
    <citation type="submission" date="2019-07" db="EMBL/GenBank/DDBJ databases">
        <title>Genomes of sea-ice associated Colwellia species.</title>
        <authorList>
            <person name="Bowman J.P."/>
        </authorList>
    </citation>
    <scope>NUCLEOTIDE SEQUENCE [LARGE SCALE GENOMIC DNA]</scope>
    <source>
        <strain evidence="4 6">ACAM 607</strain>
        <strain evidence="5 7">IC036</strain>
    </source>
</reference>
<dbReference type="SUPFAM" id="SSF55073">
    <property type="entry name" value="Nucleotide cyclase"/>
    <property type="match status" value="1"/>
</dbReference>
<dbReference type="CDD" id="cd01949">
    <property type="entry name" value="GGDEF"/>
    <property type="match status" value="1"/>
</dbReference>
<keyword evidence="6" id="KW-1185">Reference proteome</keyword>
<organism evidence="5 7">
    <name type="scientific">Colwellia hornerae</name>
    <dbReference type="NCBI Taxonomy" id="89402"/>
    <lineage>
        <taxon>Bacteria</taxon>
        <taxon>Pseudomonadati</taxon>
        <taxon>Pseudomonadota</taxon>
        <taxon>Gammaproteobacteria</taxon>
        <taxon>Alteromonadales</taxon>
        <taxon>Colwelliaceae</taxon>
        <taxon>Colwellia</taxon>
    </lineage>
</organism>
<dbReference type="InterPro" id="IPR052163">
    <property type="entry name" value="DGC-Regulatory_Protein"/>
</dbReference>
<dbReference type="OrthoDB" id="9772100at2"/>
<dbReference type="GO" id="GO:0003824">
    <property type="term" value="F:catalytic activity"/>
    <property type="evidence" value="ECO:0007669"/>
    <property type="project" value="UniProtKB-ARBA"/>
</dbReference>
<evidence type="ECO:0000256" key="1">
    <source>
        <dbReference type="ARBA" id="ARBA00001946"/>
    </source>
</evidence>
<evidence type="ECO:0000313" key="7">
    <source>
        <dbReference type="Proteomes" id="UP000321917"/>
    </source>
</evidence>
<dbReference type="AlphaFoldDB" id="A0A5C6Q5T8"/>
<evidence type="ECO:0000313" key="5">
    <source>
        <dbReference type="EMBL" id="TWX64178.1"/>
    </source>
</evidence>
<dbReference type="Pfam" id="PF00990">
    <property type="entry name" value="GGDEF"/>
    <property type="match status" value="1"/>
</dbReference>
<dbReference type="InterPro" id="IPR043128">
    <property type="entry name" value="Rev_trsase/Diguanyl_cyclase"/>
</dbReference>
<feature type="domain" description="GGDEF" evidence="3">
    <location>
        <begin position="734"/>
        <end position="867"/>
    </location>
</feature>
<evidence type="ECO:0000259" key="3">
    <source>
        <dbReference type="PROSITE" id="PS50887"/>
    </source>
</evidence>
<dbReference type="Gene3D" id="2.60.40.10">
    <property type="entry name" value="Immunoglobulins"/>
    <property type="match status" value="1"/>
</dbReference>
<dbReference type="Proteomes" id="UP000321917">
    <property type="component" value="Unassembled WGS sequence"/>
</dbReference>
<comment type="caution">
    <text evidence="5">The sequence shown here is derived from an EMBL/GenBank/DDBJ whole genome shotgun (WGS) entry which is preliminary data.</text>
</comment>
<keyword evidence="2" id="KW-1133">Transmembrane helix</keyword>
<comment type="cofactor">
    <cofactor evidence="1">
        <name>Mg(2+)</name>
        <dbReference type="ChEBI" id="CHEBI:18420"/>
    </cofactor>
</comment>
<keyword evidence="2" id="KW-0812">Transmembrane</keyword>
<keyword evidence="2" id="KW-0472">Membrane</keyword>
<evidence type="ECO:0000313" key="6">
    <source>
        <dbReference type="Proteomes" id="UP000321525"/>
    </source>
</evidence>
<protein>
    <submittedName>
        <fullName evidence="5">Diguanylate cyclase</fullName>
    </submittedName>
</protein>
<dbReference type="InterPro" id="IPR011110">
    <property type="entry name" value="Reg_prop"/>
</dbReference>
<dbReference type="Pfam" id="PF07494">
    <property type="entry name" value="Reg_prop"/>
    <property type="match status" value="1"/>
</dbReference>
<dbReference type="InterPro" id="IPR013783">
    <property type="entry name" value="Ig-like_fold"/>
</dbReference>
<dbReference type="FunFam" id="3.30.70.270:FF:000001">
    <property type="entry name" value="Diguanylate cyclase domain protein"/>
    <property type="match status" value="1"/>
</dbReference>
<dbReference type="SUPFAM" id="SSF63829">
    <property type="entry name" value="Calcium-dependent phosphotriesterase"/>
    <property type="match status" value="2"/>
</dbReference>
<dbReference type="SMART" id="SM00267">
    <property type="entry name" value="GGDEF"/>
    <property type="match status" value="1"/>
</dbReference>
<dbReference type="InterPro" id="IPR000160">
    <property type="entry name" value="GGDEF_dom"/>
</dbReference>
<dbReference type="Gene3D" id="3.30.70.270">
    <property type="match status" value="1"/>
</dbReference>